<proteinExistence type="predicted"/>
<dbReference type="Gene3D" id="2.130.10.120">
    <property type="entry name" value="Prolyl oligopeptidase, N-terminal domain"/>
    <property type="match status" value="1"/>
</dbReference>
<dbReference type="RefSeq" id="WP_272135903.1">
    <property type="nucleotide sequence ID" value="NZ_JAQNDM010000002.1"/>
</dbReference>
<comment type="catalytic activity">
    <reaction evidence="1">
        <text>Hydrolysis of Pro-|-Xaa &gt;&gt; Ala-|-Xaa in oligopeptides.</text>
        <dbReference type="EC" id="3.4.21.26"/>
    </reaction>
</comment>
<organism evidence="9 10">
    <name type="scientific">Stigmatella ashevillensis</name>
    <dbReference type="NCBI Taxonomy" id="2995309"/>
    <lineage>
        <taxon>Bacteria</taxon>
        <taxon>Pseudomonadati</taxon>
        <taxon>Myxococcota</taxon>
        <taxon>Myxococcia</taxon>
        <taxon>Myxococcales</taxon>
        <taxon>Cystobacterineae</taxon>
        <taxon>Archangiaceae</taxon>
        <taxon>Stigmatella</taxon>
    </lineage>
</organism>
<dbReference type="SUPFAM" id="SSF50993">
    <property type="entry name" value="Peptidase/esterase 'gauge' domain"/>
    <property type="match status" value="1"/>
</dbReference>
<feature type="domain" description="Peptidase S9 prolyl oligopeptidase catalytic" evidence="7">
    <location>
        <begin position="498"/>
        <end position="709"/>
    </location>
</feature>
<dbReference type="PANTHER" id="PTHR42881:SF2">
    <property type="entry name" value="PROLYL ENDOPEPTIDASE"/>
    <property type="match status" value="1"/>
</dbReference>
<dbReference type="InterPro" id="IPR051167">
    <property type="entry name" value="Prolyl_oligopep/macrocyclase"/>
</dbReference>
<evidence type="ECO:0000256" key="3">
    <source>
        <dbReference type="ARBA" id="ARBA00022670"/>
    </source>
</evidence>
<evidence type="ECO:0000256" key="2">
    <source>
        <dbReference type="ARBA" id="ARBA00011897"/>
    </source>
</evidence>
<evidence type="ECO:0000256" key="5">
    <source>
        <dbReference type="ARBA" id="ARBA00022825"/>
    </source>
</evidence>
<evidence type="ECO:0000313" key="9">
    <source>
        <dbReference type="EMBL" id="MDC0708251.1"/>
    </source>
</evidence>
<evidence type="ECO:0000256" key="4">
    <source>
        <dbReference type="ARBA" id="ARBA00022801"/>
    </source>
</evidence>
<dbReference type="InterPro" id="IPR001375">
    <property type="entry name" value="Peptidase_S9_cat"/>
</dbReference>
<dbReference type="Pfam" id="PF00326">
    <property type="entry name" value="Peptidase_S9"/>
    <property type="match status" value="1"/>
</dbReference>
<keyword evidence="10" id="KW-1185">Reference proteome</keyword>
<dbReference type="Pfam" id="PF02897">
    <property type="entry name" value="Peptidase_S9_N"/>
    <property type="match status" value="1"/>
</dbReference>
<dbReference type="Gene3D" id="3.40.50.1820">
    <property type="entry name" value="alpha/beta hydrolase"/>
    <property type="match status" value="1"/>
</dbReference>
<dbReference type="SUPFAM" id="SSF53474">
    <property type="entry name" value="alpha/beta-Hydrolases"/>
    <property type="match status" value="1"/>
</dbReference>
<dbReference type="EC" id="3.4.21.26" evidence="2"/>
<evidence type="ECO:0000256" key="6">
    <source>
        <dbReference type="SAM" id="SignalP"/>
    </source>
</evidence>
<feature type="signal peptide" evidence="6">
    <location>
        <begin position="1"/>
        <end position="20"/>
    </location>
</feature>
<accession>A0ABT5D3K8</accession>
<evidence type="ECO:0000259" key="8">
    <source>
        <dbReference type="Pfam" id="PF02897"/>
    </source>
</evidence>
<comment type="caution">
    <text evidence="9">The sequence shown here is derived from an EMBL/GenBank/DDBJ whole genome shotgun (WGS) entry which is preliminary data.</text>
</comment>
<dbReference type="InterPro" id="IPR023302">
    <property type="entry name" value="Pept_S9A_N"/>
</dbReference>
<feature type="chain" id="PRO_5045997156" description="prolyl oligopeptidase" evidence="6">
    <location>
        <begin position="21"/>
        <end position="724"/>
    </location>
</feature>
<dbReference type="Proteomes" id="UP001221838">
    <property type="component" value="Unassembled WGS sequence"/>
</dbReference>
<protein>
    <recommendedName>
        <fullName evidence="2">prolyl oligopeptidase</fullName>
        <ecNumber evidence="2">3.4.21.26</ecNumber>
    </recommendedName>
</protein>
<sequence length="724" mass="78482">MPSKIALASLALLLPLTALAAKADTAPKPPVAEKKPVVDTYHGTEVEDPYQWLESTDEPKVQEWTQGQNAYTRAVLDKLPGREAIRQRLGELFTWQSPAYFALMKAGDTLFALKSQPPRQQPLLVVLGNVEDVASERVLLDPMEVDPSGKTSIDFYEPSLDGQKVAISLSKNGTESGDVSVYDVATGKPLPGEVVPRVNGGTAGGSLAWSADGKGYFYTRYPRGTERSGEDMNFFQQVYFHRLGTPSEKDTYALGKDFPRIAMTQLETSRDGQFTLALVANGDGGEFALYLFGASGQWAQVSRFEDKVVRARFGKDGALYLLSLQNAPRGKVLRLPLATPSLDKATVLVPEGPATLQDFLPTPGSLYIVEQLGGPSQLRRVDLKGQTLGLVPTLPVSSVGGMVLQDGDDILFANASNVKPLAWYRYAAQEGKVLKTALVQTSPKDISSTEVIRDEAVSKDGTRIPLTILKPQGVKLTGNNPTLLTGYGGFNASTTPGFSKAGIAWLEQGGIIAIANLRGGSEFGEEWHANGSLTKKQNVFDDFYACAKLLVEKKYTQPKKLGIQGGSNGGLLMGAELIQHPEMFGAVVALVGIYDMLRSERTPNGQFNTTEFGSVKDPEQFKALYAYSPYHHVEEGKKYPPTLFTAGANDPRVDPFHSRKMVARLQAATDNKSRILLRTASGGHGGGTPLSERIEEMTDVYAFLFNELGVKYRPVKPVAAPKAK</sequence>
<dbReference type="InterPro" id="IPR002470">
    <property type="entry name" value="Peptidase_S9A"/>
</dbReference>
<dbReference type="PANTHER" id="PTHR42881">
    <property type="entry name" value="PROLYL ENDOPEPTIDASE"/>
    <property type="match status" value="1"/>
</dbReference>
<keyword evidence="5" id="KW-0720">Serine protease</keyword>
<evidence type="ECO:0000256" key="1">
    <source>
        <dbReference type="ARBA" id="ARBA00001070"/>
    </source>
</evidence>
<dbReference type="PRINTS" id="PR00862">
    <property type="entry name" value="PROLIGOPTASE"/>
</dbReference>
<feature type="domain" description="Peptidase S9A N-terminal" evidence="8">
    <location>
        <begin position="29"/>
        <end position="433"/>
    </location>
</feature>
<gene>
    <name evidence="9" type="ORF">POL68_07190</name>
</gene>
<evidence type="ECO:0000313" key="10">
    <source>
        <dbReference type="Proteomes" id="UP001221838"/>
    </source>
</evidence>
<reference evidence="9 10" key="1">
    <citation type="submission" date="2022-11" db="EMBL/GenBank/DDBJ databases">
        <title>Minimal conservation of predation-associated metabolite biosynthetic gene clusters underscores biosynthetic potential of Myxococcota including descriptions for ten novel species: Archangium lansinium sp. nov., Myxococcus landrumus sp. nov., Nannocystis bai.</title>
        <authorList>
            <person name="Ahearne A."/>
            <person name="Stevens C."/>
            <person name="Dowd S."/>
        </authorList>
    </citation>
    <scope>NUCLEOTIDE SEQUENCE [LARGE SCALE GENOMIC DNA]</scope>
    <source>
        <strain evidence="9 10">NCWAL01</strain>
    </source>
</reference>
<dbReference type="EMBL" id="JAQNDM010000002">
    <property type="protein sequence ID" value="MDC0708251.1"/>
    <property type="molecule type" value="Genomic_DNA"/>
</dbReference>
<keyword evidence="6" id="KW-0732">Signal</keyword>
<keyword evidence="4" id="KW-0378">Hydrolase</keyword>
<dbReference type="InterPro" id="IPR029058">
    <property type="entry name" value="AB_hydrolase_fold"/>
</dbReference>
<keyword evidence="3" id="KW-0645">Protease</keyword>
<evidence type="ECO:0000259" key="7">
    <source>
        <dbReference type="Pfam" id="PF00326"/>
    </source>
</evidence>
<name>A0ABT5D3K8_9BACT</name>